<dbReference type="SMART" id="SM00855">
    <property type="entry name" value="PGAM"/>
    <property type="match status" value="1"/>
</dbReference>
<gene>
    <name evidence="3" type="ORF">A7E75_08325</name>
</gene>
<dbReference type="CDD" id="cd07067">
    <property type="entry name" value="HP_PGM_like"/>
    <property type="match status" value="1"/>
</dbReference>
<dbReference type="Proteomes" id="UP000182264">
    <property type="component" value="Chromosome"/>
</dbReference>
<dbReference type="GO" id="GO:0043755">
    <property type="term" value="F:alpha-ribazole phosphatase activity"/>
    <property type="evidence" value="ECO:0007669"/>
    <property type="project" value="UniProtKB-UniRule"/>
</dbReference>
<dbReference type="GO" id="GO:0009236">
    <property type="term" value="P:cobalamin biosynthetic process"/>
    <property type="evidence" value="ECO:0007669"/>
    <property type="project" value="UniProtKB-UniRule"/>
</dbReference>
<dbReference type="PANTHER" id="PTHR48100:SF10">
    <property type="entry name" value="2-CARBOXY-D-ARABINITOL-1-PHOSPHATASE-RELATED"/>
    <property type="match status" value="1"/>
</dbReference>
<dbReference type="Gene3D" id="3.40.50.1240">
    <property type="entry name" value="Phosphoglycerate mutase-like"/>
    <property type="match status" value="1"/>
</dbReference>
<organism evidence="3 4">
    <name type="scientific">Syntrophotalea acetylenica</name>
    <name type="common">Pelobacter acetylenicus</name>
    <dbReference type="NCBI Taxonomy" id="29542"/>
    <lineage>
        <taxon>Bacteria</taxon>
        <taxon>Pseudomonadati</taxon>
        <taxon>Thermodesulfobacteriota</taxon>
        <taxon>Desulfuromonadia</taxon>
        <taxon>Desulfuromonadales</taxon>
        <taxon>Syntrophotaleaceae</taxon>
        <taxon>Syntrophotalea</taxon>
    </lineage>
</organism>
<evidence type="ECO:0000256" key="2">
    <source>
        <dbReference type="PIRSR" id="PIRSR613078-2"/>
    </source>
</evidence>
<accession>A0A1L3GGM5</accession>
<dbReference type="InterPro" id="IPR017578">
    <property type="entry name" value="Ribazole_CobC"/>
</dbReference>
<proteinExistence type="predicted"/>
<dbReference type="RefSeq" id="WP_072286869.1">
    <property type="nucleotide sequence ID" value="NZ_CP015455.1"/>
</dbReference>
<sequence length="213" mass="23746">MADRAGVDRKSSTSGSRTRVYLIRHGQVEGHEERRYNGQDDVGLTPLGWEQYRVLQQRLRDRPLAAIFSSDLSRCLDGARLLGRAHGLDPVPLPALRELNIGQWQGVTWQELQRRFPEQWAARLGDIVHYRVPGGESLLDLSRRVLPAMQAALAAHAGAEMVVVAHGAVNRVILLDALDAPLRSAFRLEQSYGCLNIIDYYEGGRCTVQLLNG</sequence>
<dbReference type="STRING" id="29542.A6070_02295"/>
<dbReference type="InterPro" id="IPR013078">
    <property type="entry name" value="His_Pase_superF_clade-1"/>
</dbReference>
<dbReference type="AlphaFoldDB" id="A0A1L3GGM5"/>
<evidence type="ECO:0000256" key="1">
    <source>
        <dbReference type="NCBIfam" id="TIGR03162"/>
    </source>
</evidence>
<name>A0A1L3GGM5_SYNAC</name>
<feature type="binding site" evidence="2">
    <location>
        <position position="74"/>
    </location>
    <ligand>
        <name>substrate</name>
    </ligand>
</feature>
<keyword evidence="4" id="KW-1185">Reference proteome</keyword>
<evidence type="ECO:0000313" key="4">
    <source>
        <dbReference type="Proteomes" id="UP000182264"/>
    </source>
</evidence>
<evidence type="ECO:0000313" key="3">
    <source>
        <dbReference type="EMBL" id="APG25020.1"/>
    </source>
</evidence>
<dbReference type="NCBIfam" id="TIGR03162">
    <property type="entry name" value="ribazole_cobC"/>
    <property type="match status" value="1"/>
</dbReference>
<dbReference type="InterPro" id="IPR029033">
    <property type="entry name" value="His_PPase_superfam"/>
</dbReference>
<dbReference type="SUPFAM" id="SSF53254">
    <property type="entry name" value="Phosphoglycerate mutase-like"/>
    <property type="match status" value="1"/>
</dbReference>
<dbReference type="EC" id="3.1.3.73" evidence="1"/>
<protein>
    <recommendedName>
        <fullName evidence="1">Alpha-ribazole phosphatase</fullName>
        <ecNumber evidence="1">3.1.3.73</ecNumber>
    </recommendedName>
</protein>
<reference evidence="3 4" key="1">
    <citation type="journal article" date="2017" name="Genome Announc.">
        <title>Complete Genome Sequences of Two Acetylene-Fermenting Pelobacter acetylenicus Strains.</title>
        <authorList>
            <person name="Sutton J.M."/>
            <person name="Baesman S.M."/>
            <person name="Fierst J.L."/>
            <person name="Poret-Peterson A.T."/>
            <person name="Oremland R.S."/>
            <person name="Dunlap D.S."/>
            <person name="Akob D.M."/>
        </authorList>
    </citation>
    <scope>NUCLEOTIDE SEQUENCE [LARGE SCALE GENOMIC DNA]</scope>
    <source>
        <strain evidence="3 4">DSM 3247</strain>
    </source>
</reference>
<dbReference type="InterPro" id="IPR050275">
    <property type="entry name" value="PGM_Phosphatase"/>
</dbReference>
<dbReference type="Pfam" id="PF00300">
    <property type="entry name" value="His_Phos_1"/>
    <property type="match status" value="1"/>
</dbReference>
<dbReference type="PANTHER" id="PTHR48100">
    <property type="entry name" value="BROAD-SPECIFICITY PHOSPHATASE YOR283W-RELATED"/>
    <property type="match status" value="1"/>
</dbReference>
<dbReference type="KEGG" id="pace:A6070_02295"/>
<dbReference type="OrthoDB" id="9781415at2"/>
<dbReference type="EMBL" id="CP015518">
    <property type="protein sequence ID" value="APG25020.1"/>
    <property type="molecule type" value="Genomic_DNA"/>
</dbReference>